<keyword evidence="1" id="KW-0433">Leucine-rich repeat</keyword>
<dbReference type="GeneID" id="101011875"/>
<dbReference type="InterPro" id="IPR050216">
    <property type="entry name" value="LRR_domain-containing"/>
</dbReference>
<dbReference type="GO" id="GO:0005737">
    <property type="term" value="C:cytoplasm"/>
    <property type="evidence" value="ECO:0007669"/>
    <property type="project" value="TreeGrafter"/>
</dbReference>
<dbReference type="InterPro" id="IPR001611">
    <property type="entry name" value="Leu-rich_rpt"/>
</dbReference>
<keyword evidence="2" id="KW-0677">Repeat</keyword>
<dbReference type="Gene3D" id="3.80.10.10">
    <property type="entry name" value="Ribonuclease Inhibitor"/>
    <property type="match status" value="1"/>
</dbReference>
<reference evidence="3" key="3">
    <citation type="submission" date="2025-09" db="UniProtKB">
        <authorList>
            <consortium name="Ensembl"/>
        </authorList>
    </citation>
    <scope>IDENTIFICATION</scope>
</reference>
<organism evidence="3 4">
    <name type="scientific">Papio anubis</name>
    <name type="common">Olive baboon</name>
    <dbReference type="NCBI Taxonomy" id="9555"/>
    <lineage>
        <taxon>Eukaryota</taxon>
        <taxon>Metazoa</taxon>
        <taxon>Chordata</taxon>
        <taxon>Craniata</taxon>
        <taxon>Vertebrata</taxon>
        <taxon>Euteleostomi</taxon>
        <taxon>Mammalia</taxon>
        <taxon>Eutheria</taxon>
        <taxon>Euarchontoglires</taxon>
        <taxon>Primates</taxon>
        <taxon>Haplorrhini</taxon>
        <taxon>Catarrhini</taxon>
        <taxon>Cercopithecidae</taxon>
        <taxon>Cercopithecinae</taxon>
        <taxon>Papio</taxon>
    </lineage>
</organism>
<accession>A0A096MTY2</accession>
<sequence>MRKPPLLLRRPLPPKFTKPSLHEIKTRTAKTGKTGSLHVTFTEDETTSIKTDKTHFPDVLRSQSLTPINIQNIFFGHCVQERVTAISSPQKPTKHVYEQIPDTATGSIFFPRCHSASTRIFGKQTNKMESSRKLKTMKDVYTEKKLENILILSSKFSKPGSTPGLVITHKLENVHPEHQPLLESPGDTYQHILRDLSARVPSPLPTTVSVKPEGQWPEHFKPTATLTLKVTQFPGFVSLPTPILPRKPHRQSVIETLVAEHENVESVPKQILPRPPEGLTKTEKIESEIQIVRGEGFKTVAATRYETIAAMTNLAIVNCQVYGRNALNLKGFFILHCPDLTPLAFQLIYLNLSFNDLRYFPTEILCLKNLQILKLRNNPIKEIPSEIQQLEFLRIFTIAFNLITVLPTGLFSLSYLEELDVSYNELTFIPNEIQKLRSLERLTVDGNELNFFPHGILKLNLTKIQFENNFTHPCFWRENSLNNPQQLTQIISLFIVQNKLHKFYDKIPVEVQKLLNCTSRCEWCHGPKFGEGFRVIRSCDIFGASQLPVMFHVCSSSCYRRIKESSFILDGSPSRRIALDVELSKEL</sequence>
<dbReference type="RefSeq" id="XP_009190170.2">
    <property type="nucleotide sequence ID" value="XM_009191906.4"/>
</dbReference>
<dbReference type="ExpressionAtlas" id="A0A096MTY2">
    <property type="expression patterns" value="baseline"/>
</dbReference>
<dbReference type="STRING" id="9555.ENSPANP00000003275"/>
<dbReference type="InterPro" id="IPR003591">
    <property type="entry name" value="Leu-rich_rpt_typical-subtyp"/>
</dbReference>
<dbReference type="eggNOG" id="KOG0619">
    <property type="taxonomic scope" value="Eukaryota"/>
</dbReference>
<gene>
    <name evidence="3" type="primary">LRRC63</name>
</gene>
<reference evidence="3 4" key="1">
    <citation type="submission" date="2012-03" db="EMBL/GenBank/DDBJ databases">
        <title>Whole Genome Assembly of Papio anubis.</title>
        <authorList>
            <person name="Liu Y.L."/>
            <person name="Abraham K.A."/>
            <person name="Akbar H.A."/>
            <person name="Ali S.A."/>
            <person name="Anosike U.A."/>
            <person name="Aqrawi P.A."/>
            <person name="Arias F.A."/>
            <person name="Attaway T.A."/>
            <person name="Awwad R.A."/>
            <person name="Babu C.B."/>
            <person name="Bandaranaike D.B."/>
            <person name="Battles P.B."/>
            <person name="Bell A.B."/>
            <person name="Beltran B.B."/>
            <person name="Berhane-Mersha D.B."/>
            <person name="Bess C.B."/>
            <person name="Bickham C.B."/>
            <person name="Bolden T.B."/>
            <person name="Carter K.C."/>
            <person name="Chau D.C."/>
            <person name="Chavez A.C."/>
            <person name="Clerc-Blankenburg K.C."/>
            <person name="Coyle M.C."/>
            <person name="Dao M.D."/>
            <person name="Davila M.L.D."/>
            <person name="Davy-Carroll L.D."/>
            <person name="Denson S.D."/>
            <person name="Dinh H.D."/>
            <person name="Fernandez S.F."/>
            <person name="Fernando P.F."/>
            <person name="Forbes L.F."/>
            <person name="Francis C.F."/>
            <person name="Francisco L.F."/>
            <person name="Fu Q.F."/>
            <person name="Garcia-Iii R.G."/>
            <person name="Garrett T.G."/>
            <person name="Gross S.G."/>
            <person name="Gubbala S.G."/>
            <person name="Hirani K.H."/>
            <person name="Hogues M.H."/>
            <person name="Hollins B.H."/>
            <person name="Jackson L.J."/>
            <person name="Javaid M.J."/>
            <person name="Jhangiani S.J."/>
            <person name="Johnson A.J."/>
            <person name="Johnson B.J."/>
            <person name="Jones J.J."/>
            <person name="Joshi V.J."/>
            <person name="Kalu J.K."/>
            <person name="Khan N.K."/>
            <person name="Korchina V.K."/>
            <person name="Kovar C.K."/>
            <person name="Lago L.L."/>
            <person name="Lara F.L."/>
            <person name="Le T.-K.L."/>
            <person name="Lee S.L."/>
            <person name="Legall-Iii F.L."/>
            <person name="Lemon S.L."/>
            <person name="Liu J.L."/>
            <person name="Liu Y.-S.L."/>
            <person name="Liyanage D.L."/>
            <person name="Lopez J.L."/>
            <person name="Lorensuhewa L.L."/>
            <person name="Mata R.M."/>
            <person name="Mathew T.M."/>
            <person name="Mercado C.M."/>
            <person name="Mercado I.M."/>
            <person name="Morales K.M."/>
            <person name="Morgan M.M."/>
            <person name="Munidasa M.M."/>
            <person name="Ngo D.N."/>
            <person name="Nguyen L.N."/>
            <person name="Nguyen T.N."/>
            <person name="Nguyen N.N."/>
            <person name="Obregon M.O."/>
            <person name="Okwuonu G.O."/>
            <person name="Ongeri F.O."/>
            <person name="Onwere C.O."/>
            <person name="Osifeso I.O."/>
            <person name="Parra A.P."/>
            <person name="Patil S.P."/>
            <person name="Perez A.P."/>
            <person name="Perez Y.P."/>
            <person name="Pham C.P."/>
            <person name="Pu L.-L.P."/>
            <person name="Puazo M.P."/>
            <person name="Quiroz J.Q."/>
            <person name="Rouhana J.R."/>
            <person name="Ruiz M.R."/>
            <person name="Ruiz S.-J.R."/>
            <person name="Saada N.S."/>
            <person name="Santibanez J.S."/>
            <person name="Scheel M.S."/>
            <person name="Schneider B.S."/>
            <person name="Simmons D.S."/>
            <person name="Sisson I.S."/>
            <person name="Tang L.-Y.T."/>
            <person name="Thornton R.T."/>
            <person name="Tisius J.T."/>
            <person name="Toledanes G.T."/>
            <person name="Trejos Z.T."/>
            <person name="Usmani K.U."/>
            <person name="Varghese R.V."/>
            <person name="Vattathil S.V."/>
            <person name="Vee V.V."/>
            <person name="Walker D.W."/>
            <person name="Weissenberger G.W."/>
            <person name="White C.W."/>
            <person name="Williams A.W."/>
            <person name="Woodworth J.W."/>
            <person name="Wright R.W."/>
            <person name="Zhu Y.Z."/>
            <person name="Han Y.H."/>
            <person name="Newsham I.N."/>
            <person name="Nazareth L.N."/>
            <person name="Worley K.W."/>
            <person name="Muzny D.M."/>
            <person name="Rogers J.R."/>
            <person name="Gibbs R.G."/>
        </authorList>
    </citation>
    <scope>NUCLEOTIDE SEQUENCE [LARGE SCALE GENOMIC DNA]</scope>
</reference>
<dbReference type="HOGENOM" id="CLU_027651_0_0_1"/>
<proteinExistence type="predicted"/>
<keyword evidence="4" id="KW-1185">Reference proteome</keyword>
<dbReference type="PROSITE" id="PS51450">
    <property type="entry name" value="LRR"/>
    <property type="match status" value="1"/>
</dbReference>
<dbReference type="OMA" id="YWHIPET"/>
<dbReference type="Pfam" id="PF13855">
    <property type="entry name" value="LRR_8"/>
    <property type="match status" value="1"/>
</dbReference>
<evidence type="ECO:0000313" key="4">
    <source>
        <dbReference type="Proteomes" id="UP000028761"/>
    </source>
</evidence>
<dbReference type="SUPFAM" id="SSF52058">
    <property type="entry name" value="L domain-like"/>
    <property type="match status" value="1"/>
</dbReference>
<reference evidence="3" key="2">
    <citation type="submission" date="2025-08" db="UniProtKB">
        <authorList>
            <consortium name="Ensembl"/>
        </authorList>
    </citation>
    <scope>IDENTIFICATION</scope>
</reference>
<dbReference type="CTD" id="220416"/>
<dbReference type="GeneTree" id="ENSGT00710000106860"/>
<dbReference type="eggNOG" id="KOG3266">
    <property type="taxonomic scope" value="Eukaryota"/>
</dbReference>
<name>A0A096MTY2_PAPAN</name>
<dbReference type="Proteomes" id="UP000028761">
    <property type="component" value="Chromosome 15"/>
</dbReference>
<evidence type="ECO:0000256" key="2">
    <source>
        <dbReference type="ARBA" id="ARBA00022737"/>
    </source>
</evidence>
<dbReference type="KEGG" id="panu:101011875"/>
<dbReference type="Pfam" id="PF00560">
    <property type="entry name" value="LRR_1"/>
    <property type="match status" value="1"/>
</dbReference>
<dbReference type="AlphaFoldDB" id="A0A096MTY2"/>
<evidence type="ECO:0000313" key="3">
    <source>
        <dbReference type="Ensembl" id="ENSPANP00000003275.3"/>
    </source>
</evidence>
<dbReference type="PANTHER" id="PTHR48051:SF46">
    <property type="entry name" value="LEUCINE RICH REPEAT-CONTAINING DOMAIN PROTEIN"/>
    <property type="match status" value="1"/>
</dbReference>
<dbReference type="SMART" id="SM00369">
    <property type="entry name" value="LRR_TYP"/>
    <property type="match status" value="4"/>
</dbReference>
<dbReference type="InterPro" id="IPR032675">
    <property type="entry name" value="LRR_dom_sf"/>
</dbReference>
<protein>
    <submittedName>
        <fullName evidence="3">Leucine rich repeat containing 63</fullName>
    </submittedName>
</protein>
<dbReference type="Bgee" id="ENSPANG00000012865">
    <property type="expression patterns" value="Expressed in optic disc and 26 other cell types or tissues"/>
</dbReference>
<evidence type="ECO:0000256" key="1">
    <source>
        <dbReference type="ARBA" id="ARBA00022614"/>
    </source>
</evidence>
<dbReference type="Ensembl" id="ENSPANT00000006055.3">
    <property type="protein sequence ID" value="ENSPANP00000003275.3"/>
    <property type="gene ID" value="ENSPANG00000012865.3"/>
</dbReference>
<dbReference type="PANTHER" id="PTHR48051">
    <property type="match status" value="1"/>
</dbReference>